<dbReference type="Gene3D" id="3.20.20.220">
    <property type="match status" value="1"/>
</dbReference>
<accession>A0ABU9VWH0</accession>
<sequence>MTDQLKEKIRLRQPGILTYGITPPKAGQSEEKLHEIARRQVERIQGIDIDALIRSYLNDMNIHSTRKNHFI</sequence>
<keyword evidence="2" id="KW-1185">Reference proteome</keyword>
<gene>
    <name evidence="1" type="ORF">AAIG11_08245</name>
</gene>
<protein>
    <submittedName>
        <fullName evidence="1">Uncharacterized protein</fullName>
    </submittedName>
</protein>
<evidence type="ECO:0000313" key="2">
    <source>
        <dbReference type="Proteomes" id="UP001407405"/>
    </source>
</evidence>
<name>A0ABU9VWH0_9CLOT</name>
<dbReference type="EMBL" id="JBCITM010000007">
    <property type="protein sequence ID" value="MEN1760459.1"/>
    <property type="molecule type" value="Genomic_DNA"/>
</dbReference>
<evidence type="ECO:0000313" key="1">
    <source>
        <dbReference type="EMBL" id="MEN1760459.1"/>
    </source>
</evidence>
<reference evidence="1 2" key="1">
    <citation type="submission" date="2024-04" db="EMBL/GenBank/DDBJ databases">
        <title>Genome sequencing and metabolic network reconstruction of aminoacids and betaine degradation by Anoxynatronum sibiricum.</title>
        <authorList>
            <person name="Detkova E.N."/>
            <person name="Boltjanskaja Y.V."/>
            <person name="Mardanov A.V."/>
            <person name="Kevbrin V."/>
        </authorList>
    </citation>
    <scope>NUCLEOTIDE SEQUENCE [LARGE SCALE GENOMIC DNA]</scope>
    <source>
        <strain evidence="1 2">Z-7981</strain>
    </source>
</reference>
<dbReference type="Proteomes" id="UP001407405">
    <property type="component" value="Unassembled WGS sequence"/>
</dbReference>
<dbReference type="RefSeq" id="WP_343185784.1">
    <property type="nucleotide sequence ID" value="NZ_JBCITM010000007.1"/>
</dbReference>
<organism evidence="1 2">
    <name type="scientific">Anoxynatronum sibiricum</name>
    <dbReference type="NCBI Taxonomy" id="210623"/>
    <lineage>
        <taxon>Bacteria</taxon>
        <taxon>Bacillati</taxon>
        <taxon>Bacillota</taxon>
        <taxon>Clostridia</taxon>
        <taxon>Eubacteriales</taxon>
        <taxon>Clostridiaceae</taxon>
        <taxon>Anoxynatronum</taxon>
    </lineage>
</organism>
<comment type="caution">
    <text evidence="1">The sequence shown here is derived from an EMBL/GenBank/DDBJ whole genome shotgun (WGS) entry which is preliminary data.</text>
</comment>
<proteinExistence type="predicted"/>